<proteinExistence type="predicted"/>
<reference evidence="2 3" key="1">
    <citation type="journal article" date="2018" name="PLoS Genet.">
        <title>Population sequencing reveals clonal diversity and ancestral inbreeding in the grapevine cultivar Chardonnay.</title>
        <authorList>
            <person name="Roach M.J."/>
            <person name="Johnson D.L."/>
            <person name="Bohlmann J."/>
            <person name="van Vuuren H.J."/>
            <person name="Jones S.J."/>
            <person name="Pretorius I.S."/>
            <person name="Schmidt S.A."/>
            <person name="Borneman A.R."/>
        </authorList>
    </citation>
    <scope>NUCLEOTIDE SEQUENCE [LARGE SCALE GENOMIC DNA]</scope>
    <source>
        <strain evidence="3">cv. Chardonnay</strain>
        <tissue evidence="2">Leaf</tissue>
    </source>
</reference>
<dbReference type="PANTHER" id="PTHR33137:SF4">
    <property type="entry name" value="MEDIATOR OF RNA POLYMERASE II TRANSCRIPTION SUBUNIT 15A-RELATED"/>
    <property type="match status" value="1"/>
</dbReference>
<evidence type="ECO:0000256" key="1">
    <source>
        <dbReference type="SAM" id="MobiDB-lite"/>
    </source>
</evidence>
<dbReference type="InterPro" id="IPR044661">
    <property type="entry name" value="MED15a/b/c-like"/>
</dbReference>
<evidence type="ECO:0000313" key="3">
    <source>
        <dbReference type="Proteomes" id="UP000288805"/>
    </source>
</evidence>
<comment type="caution">
    <text evidence="2">The sequence shown here is derived from an EMBL/GenBank/DDBJ whole genome shotgun (WGS) entry which is preliminary data.</text>
</comment>
<feature type="region of interest" description="Disordered" evidence="1">
    <location>
        <begin position="34"/>
        <end position="71"/>
    </location>
</feature>
<evidence type="ECO:0000313" key="2">
    <source>
        <dbReference type="EMBL" id="RVW55209.1"/>
    </source>
</evidence>
<dbReference type="GO" id="GO:0003713">
    <property type="term" value="F:transcription coactivator activity"/>
    <property type="evidence" value="ECO:0007669"/>
    <property type="project" value="InterPro"/>
</dbReference>
<gene>
    <name evidence="2" type="primary">MED15A_11</name>
    <name evidence="2" type="ORF">CK203_067149</name>
</gene>
<organism evidence="2 3">
    <name type="scientific">Vitis vinifera</name>
    <name type="common">Grape</name>
    <dbReference type="NCBI Taxonomy" id="29760"/>
    <lineage>
        <taxon>Eukaryota</taxon>
        <taxon>Viridiplantae</taxon>
        <taxon>Streptophyta</taxon>
        <taxon>Embryophyta</taxon>
        <taxon>Tracheophyta</taxon>
        <taxon>Spermatophyta</taxon>
        <taxon>Magnoliopsida</taxon>
        <taxon>eudicotyledons</taxon>
        <taxon>Gunneridae</taxon>
        <taxon>Pentapetalae</taxon>
        <taxon>rosids</taxon>
        <taxon>Vitales</taxon>
        <taxon>Vitaceae</taxon>
        <taxon>Viteae</taxon>
        <taxon>Vitis</taxon>
    </lineage>
</organism>
<protein>
    <submittedName>
        <fullName evidence="2">Mediator of RNA polymerase II transcription subunit 15a</fullName>
    </submittedName>
</protein>
<dbReference type="Proteomes" id="UP000288805">
    <property type="component" value="Unassembled WGS sequence"/>
</dbReference>
<dbReference type="AlphaFoldDB" id="A0A438F5B1"/>
<name>A0A438F5B1_VITVI</name>
<accession>A0A438F5B1</accession>
<dbReference type="EMBL" id="QGNW01001119">
    <property type="protein sequence ID" value="RVW55209.1"/>
    <property type="molecule type" value="Genomic_DNA"/>
</dbReference>
<feature type="compositionally biased region" description="Basic and acidic residues" evidence="1">
    <location>
        <begin position="57"/>
        <end position="67"/>
    </location>
</feature>
<dbReference type="PANTHER" id="PTHR33137">
    <property type="entry name" value="MEDIATOR OF RNA POLYMERASE II TRANSCRIPTION SUBUNIT 15A-RELATED"/>
    <property type="match status" value="1"/>
</dbReference>
<sequence>MKGQLEDAGKTNGRGYKYRSPLEIDLSVDTSSKTNKEKFFSKPSFSSCTRKFNANPLREEDPTDGKKRGQKANHVLLEEIREINQRLVDTVVDLSDEDITENAAIAATEGGEGTIVKCSFSTVVAYSNSKSHQASAKVMPILPLHLLVPTNYPSCSPMLLDRLPVDVR</sequence>
<dbReference type="GO" id="GO:0031490">
    <property type="term" value="F:chromatin DNA binding"/>
    <property type="evidence" value="ECO:0007669"/>
    <property type="project" value="InterPro"/>
</dbReference>